<dbReference type="PRINTS" id="PR00096">
    <property type="entry name" value="GATASE"/>
</dbReference>
<dbReference type="PROSITE" id="PS51273">
    <property type="entry name" value="GATASE_TYPE_1"/>
    <property type="match status" value="1"/>
</dbReference>
<gene>
    <name evidence="2" type="ORF">DI565_14850</name>
</gene>
<dbReference type="PRINTS" id="PR00097">
    <property type="entry name" value="ANTSNTHASEII"/>
</dbReference>
<proteinExistence type="predicted"/>
<dbReference type="InterPro" id="IPR017926">
    <property type="entry name" value="GATASE"/>
</dbReference>
<comment type="caution">
    <text evidence="2">The sequence shown here is derived from an EMBL/GenBank/DDBJ whole genome shotgun (WGS) entry which is preliminary data.</text>
</comment>
<dbReference type="Gene3D" id="3.40.50.880">
    <property type="match status" value="1"/>
</dbReference>
<dbReference type="SUPFAM" id="SSF52317">
    <property type="entry name" value="Class I glutamine amidotransferase-like"/>
    <property type="match status" value="1"/>
</dbReference>
<evidence type="ECO:0000313" key="3">
    <source>
        <dbReference type="Proteomes" id="UP000249577"/>
    </source>
</evidence>
<evidence type="ECO:0000313" key="2">
    <source>
        <dbReference type="EMBL" id="PZQ12952.1"/>
    </source>
</evidence>
<sequence length="238" mass="26231">MRILVFQHLDVEHPGSFREFWAEDGVEWRTVELDAGEEIPALEPFDMLAVMGGPMDVWEEDEHPWLIAEKAAIRRWVSELKRPYLGICLGHQLLAVSLGGEAARMAAPEVGLTEVRLTEAGRADAFFDGLPERIETFQWHGVEVTALPEGGVALASNDAAAVQAMRVGDHAYGLQFHPEILAETVADWRRIPEYWASLQKALGAEAAEGLAAAVTPRLPAFRETAATLDRNLARISGR</sequence>
<protein>
    <submittedName>
        <fullName evidence="2">GMP synthase</fullName>
    </submittedName>
</protein>
<dbReference type="InterPro" id="IPR029062">
    <property type="entry name" value="Class_I_gatase-like"/>
</dbReference>
<reference evidence="2 3" key="1">
    <citation type="submission" date="2017-08" db="EMBL/GenBank/DDBJ databases">
        <title>Infants hospitalized years apart are colonized by the same room-sourced microbial strains.</title>
        <authorList>
            <person name="Brooks B."/>
            <person name="Olm M.R."/>
            <person name="Firek B.A."/>
            <person name="Baker R."/>
            <person name="Thomas B.C."/>
            <person name="Morowitz M.J."/>
            <person name="Banfield J.F."/>
        </authorList>
    </citation>
    <scope>NUCLEOTIDE SEQUENCE [LARGE SCALE GENOMIC DNA]</scope>
    <source>
        <strain evidence="2">S2_005_003_R2_43</strain>
    </source>
</reference>
<name>A0A2W5K6W0_ANCNO</name>
<accession>A0A2W5K6W0</accession>
<evidence type="ECO:0000259" key="1">
    <source>
        <dbReference type="Pfam" id="PF00117"/>
    </source>
</evidence>
<dbReference type="InterPro" id="IPR044992">
    <property type="entry name" value="ChyE-like"/>
</dbReference>
<dbReference type="Proteomes" id="UP000249577">
    <property type="component" value="Unassembled WGS sequence"/>
</dbReference>
<feature type="domain" description="Glutamine amidotransferase" evidence="1">
    <location>
        <begin position="26"/>
        <end position="180"/>
    </location>
</feature>
<dbReference type="PANTHER" id="PTHR42695:SF5">
    <property type="entry name" value="GLUTAMINE AMIDOTRANSFERASE YLR126C-RELATED"/>
    <property type="match status" value="1"/>
</dbReference>
<dbReference type="AlphaFoldDB" id="A0A2W5K6W0"/>
<dbReference type="PANTHER" id="PTHR42695">
    <property type="entry name" value="GLUTAMINE AMIDOTRANSFERASE YLR126C-RELATED"/>
    <property type="match status" value="1"/>
</dbReference>
<dbReference type="EMBL" id="QFPN01000008">
    <property type="protein sequence ID" value="PZQ12952.1"/>
    <property type="molecule type" value="Genomic_DNA"/>
</dbReference>
<dbReference type="Pfam" id="PF00117">
    <property type="entry name" value="GATase"/>
    <property type="match status" value="1"/>
</dbReference>
<dbReference type="CDD" id="cd01741">
    <property type="entry name" value="GATase1_1"/>
    <property type="match status" value="1"/>
</dbReference>
<organism evidence="2 3">
    <name type="scientific">Ancylobacter novellus</name>
    <name type="common">Thiobacillus novellus</name>
    <dbReference type="NCBI Taxonomy" id="921"/>
    <lineage>
        <taxon>Bacteria</taxon>
        <taxon>Pseudomonadati</taxon>
        <taxon>Pseudomonadota</taxon>
        <taxon>Alphaproteobacteria</taxon>
        <taxon>Hyphomicrobiales</taxon>
        <taxon>Xanthobacteraceae</taxon>
        <taxon>Ancylobacter</taxon>
    </lineage>
</organism>
<dbReference type="GO" id="GO:0005829">
    <property type="term" value="C:cytosol"/>
    <property type="evidence" value="ECO:0007669"/>
    <property type="project" value="TreeGrafter"/>
</dbReference>